<dbReference type="Pfam" id="PF02698">
    <property type="entry name" value="DUF218"/>
    <property type="match status" value="1"/>
</dbReference>
<feature type="domain" description="DUF218" evidence="2">
    <location>
        <begin position="78"/>
        <end position="243"/>
    </location>
</feature>
<protein>
    <submittedName>
        <fullName evidence="3">YdcF family protein</fullName>
    </submittedName>
</protein>
<name>A0A6C2CLQ1_9RHOO</name>
<dbReference type="GO" id="GO:0005886">
    <property type="term" value="C:plasma membrane"/>
    <property type="evidence" value="ECO:0007669"/>
    <property type="project" value="TreeGrafter"/>
</dbReference>
<dbReference type="PANTHER" id="PTHR30336">
    <property type="entry name" value="INNER MEMBRANE PROTEIN, PROBABLE PERMEASE"/>
    <property type="match status" value="1"/>
</dbReference>
<keyword evidence="1" id="KW-0812">Transmembrane</keyword>
<dbReference type="Gene3D" id="3.40.50.620">
    <property type="entry name" value="HUPs"/>
    <property type="match status" value="1"/>
</dbReference>
<feature type="transmembrane region" description="Helical" evidence="1">
    <location>
        <begin position="6"/>
        <end position="27"/>
    </location>
</feature>
<dbReference type="GO" id="GO:0000270">
    <property type="term" value="P:peptidoglycan metabolic process"/>
    <property type="evidence" value="ECO:0007669"/>
    <property type="project" value="TreeGrafter"/>
</dbReference>
<evidence type="ECO:0000313" key="4">
    <source>
        <dbReference type="Proteomes" id="UP000389128"/>
    </source>
</evidence>
<keyword evidence="4" id="KW-1185">Reference proteome</keyword>
<dbReference type="PANTHER" id="PTHR30336:SF4">
    <property type="entry name" value="ENVELOPE BIOGENESIS FACTOR ELYC"/>
    <property type="match status" value="1"/>
</dbReference>
<gene>
    <name evidence="3" type="ORF">ETQ85_15415</name>
</gene>
<dbReference type="AlphaFoldDB" id="A0A6C2CLQ1"/>
<comment type="caution">
    <text evidence="3">The sequence shown here is derived from an EMBL/GenBank/DDBJ whole genome shotgun (WGS) entry which is preliminary data.</text>
</comment>
<proteinExistence type="predicted"/>
<sequence>MFILKKTLSLLILPPLGPLILIAIGLLLSRKRPRAGKMLAWGGLILALALITPVSVRLLLDDLEAHPPLQVASLEHADVIVILGGGARSYAPEFGGSTVNRLTLERIRYGARLARQSGLPVMVTGGAASGEVPEGTLMKAALEEDFRVPVRWAETRSRDTRENADLCAGILLPAGLRRIALVTHAAHMRRSVEAFEHAGFEVIPAPTAFFRDRSQGRDKEGFLELPDMNGAYAGWYAIHEWIGLLVYRLSR</sequence>
<evidence type="ECO:0000259" key="2">
    <source>
        <dbReference type="Pfam" id="PF02698"/>
    </source>
</evidence>
<dbReference type="InterPro" id="IPR014729">
    <property type="entry name" value="Rossmann-like_a/b/a_fold"/>
</dbReference>
<dbReference type="RefSeq" id="WP_148579964.1">
    <property type="nucleotide sequence ID" value="NZ_SDKK01000014.1"/>
</dbReference>
<dbReference type="InterPro" id="IPR051599">
    <property type="entry name" value="Cell_Envelope_Assoc"/>
</dbReference>
<feature type="transmembrane region" description="Helical" evidence="1">
    <location>
        <begin position="39"/>
        <end position="60"/>
    </location>
</feature>
<keyword evidence="1" id="KW-1133">Transmembrane helix</keyword>
<dbReference type="GO" id="GO:0043164">
    <property type="term" value="P:Gram-negative-bacterium-type cell wall biogenesis"/>
    <property type="evidence" value="ECO:0007669"/>
    <property type="project" value="TreeGrafter"/>
</dbReference>
<organism evidence="3 4">
    <name type="scientific">Zoogloea oleivorans</name>
    <dbReference type="NCBI Taxonomy" id="1552750"/>
    <lineage>
        <taxon>Bacteria</taxon>
        <taxon>Pseudomonadati</taxon>
        <taxon>Pseudomonadota</taxon>
        <taxon>Betaproteobacteria</taxon>
        <taxon>Rhodocyclales</taxon>
        <taxon>Zoogloeaceae</taxon>
        <taxon>Zoogloea</taxon>
    </lineage>
</organism>
<evidence type="ECO:0000313" key="3">
    <source>
        <dbReference type="EMBL" id="TYC55104.1"/>
    </source>
</evidence>
<reference evidence="3 4" key="1">
    <citation type="submission" date="2019-01" db="EMBL/GenBank/DDBJ databases">
        <title>Zoogloea oleivorans genome sequencing and assembly.</title>
        <authorList>
            <person name="Tancsics A."/>
            <person name="Farkas M."/>
            <person name="Kriszt B."/>
            <person name="Maroti G."/>
            <person name="Horvath B."/>
        </authorList>
    </citation>
    <scope>NUCLEOTIDE SEQUENCE [LARGE SCALE GENOMIC DNA]</scope>
    <source>
        <strain evidence="3 4">Buc</strain>
    </source>
</reference>
<dbReference type="OrthoDB" id="9809813at2"/>
<dbReference type="EMBL" id="SDKK01000014">
    <property type="protein sequence ID" value="TYC55104.1"/>
    <property type="molecule type" value="Genomic_DNA"/>
</dbReference>
<accession>A0A6C2CLQ1</accession>
<dbReference type="InterPro" id="IPR003848">
    <property type="entry name" value="DUF218"/>
</dbReference>
<evidence type="ECO:0000256" key="1">
    <source>
        <dbReference type="SAM" id="Phobius"/>
    </source>
</evidence>
<dbReference type="Proteomes" id="UP000389128">
    <property type="component" value="Unassembled WGS sequence"/>
</dbReference>
<keyword evidence="1" id="KW-0472">Membrane</keyword>
<dbReference type="CDD" id="cd06259">
    <property type="entry name" value="YdcF-like"/>
    <property type="match status" value="1"/>
</dbReference>